<gene>
    <name evidence="4" type="ORF">QE152_g13974</name>
</gene>
<dbReference type="Proteomes" id="UP001458880">
    <property type="component" value="Unassembled WGS sequence"/>
</dbReference>
<feature type="region of interest" description="Disordered" evidence="2">
    <location>
        <begin position="287"/>
        <end position="311"/>
    </location>
</feature>
<evidence type="ECO:0000256" key="1">
    <source>
        <dbReference type="PROSITE-ProRule" id="PRU00047"/>
    </source>
</evidence>
<evidence type="ECO:0000256" key="2">
    <source>
        <dbReference type="SAM" id="MobiDB-lite"/>
    </source>
</evidence>
<dbReference type="Pfam" id="PF00098">
    <property type="entry name" value="zf-CCHC"/>
    <property type="match status" value="1"/>
</dbReference>
<protein>
    <submittedName>
        <fullName evidence="4">Zinc knuckle</fullName>
    </submittedName>
</protein>
<accession>A0AAW1LBH4</accession>
<organism evidence="4 5">
    <name type="scientific">Popillia japonica</name>
    <name type="common">Japanese beetle</name>
    <dbReference type="NCBI Taxonomy" id="7064"/>
    <lineage>
        <taxon>Eukaryota</taxon>
        <taxon>Metazoa</taxon>
        <taxon>Ecdysozoa</taxon>
        <taxon>Arthropoda</taxon>
        <taxon>Hexapoda</taxon>
        <taxon>Insecta</taxon>
        <taxon>Pterygota</taxon>
        <taxon>Neoptera</taxon>
        <taxon>Endopterygota</taxon>
        <taxon>Coleoptera</taxon>
        <taxon>Polyphaga</taxon>
        <taxon>Scarabaeiformia</taxon>
        <taxon>Scarabaeidae</taxon>
        <taxon>Rutelinae</taxon>
        <taxon>Popillia</taxon>
    </lineage>
</organism>
<dbReference type="Gene3D" id="4.10.60.10">
    <property type="entry name" value="Zinc finger, CCHC-type"/>
    <property type="match status" value="1"/>
</dbReference>
<keyword evidence="1" id="KW-0479">Metal-binding</keyword>
<dbReference type="EMBL" id="JASPKY010000138">
    <property type="protein sequence ID" value="KAK9731076.1"/>
    <property type="molecule type" value="Genomic_DNA"/>
</dbReference>
<dbReference type="GO" id="GO:0003676">
    <property type="term" value="F:nucleic acid binding"/>
    <property type="evidence" value="ECO:0007669"/>
    <property type="project" value="InterPro"/>
</dbReference>
<comment type="caution">
    <text evidence="4">The sequence shown here is derived from an EMBL/GenBank/DDBJ whole genome shotgun (WGS) entry which is preliminary data.</text>
</comment>
<keyword evidence="5" id="KW-1185">Reference proteome</keyword>
<dbReference type="InterPro" id="IPR036875">
    <property type="entry name" value="Znf_CCHC_sf"/>
</dbReference>
<dbReference type="InterPro" id="IPR001878">
    <property type="entry name" value="Znf_CCHC"/>
</dbReference>
<name>A0AAW1LBH4_POPJA</name>
<dbReference type="GO" id="GO:0008270">
    <property type="term" value="F:zinc ion binding"/>
    <property type="evidence" value="ECO:0007669"/>
    <property type="project" value="UniProtKB-KW"/>
</dbReference>
<feature type="domain" description="CCHC-type" evidence="3">
    <location>
        <begin position="216"/>
        <end position="231"/>
    </location>
</feature>
<keyword evidence="1" id="KW-0863">Zinc-finger</keyword>
<dbReference type="PROSITE" id="PS50158">
    <property type="entry name" value="ZF_CCHC"/>
    <property type="match status" value="2"/>
</dbReference>
<feature type="domain" description="CCHC-type" evidence="3">
    <location>
        <begin position="239"/>
        <end position="254"/>
    </location>
</feature>
<evidence type="ECO:0000259" key="3">
    <source>
        <dbReference type="PROSITE" id="PS50158"/>
    </source>
</evidence>
<dbReference type="AlphaFoldDB" id="A0AAW1LBH4"/>
<evidence type="ECO:0000313" key="4">
    <source>
        <dbReference type="EMBL" id="KAK9731076.1"/>
    </source>
</evidence>
<dbReference type="SUPFAM" id="SSF57756">
    <property type="entry name" value="Retrovirus zinc finger-like domains"/>
    <property type="match status" value="1"/>
</dbReference>
<keyword evidence="1" id="KW-0862">Zinc</keyword>
<proteinExistence type="predicted"/>
<reference evidence="4 5" key="1">
    <citation type="journal article" date="2024" name="BMC Genomics">
        <title>De novo assembly and annotation of Popillia japonica's genome with initial clues to its potential as an invasive pest.</title>
        <authorList>
            <person name="Cucini C."/>
            <person name="Boschi S."/>
            <person name="Funari R."/>
            <person name="Cardaioli E."/>
            <person name="Iannotti N."/>
            <person name="Marturano G."/>
            <person name="Paoli F."/>
            <person name="Bruttini M."/>
            <person name="Carapelli A."/>
            <person name="Frati F."/>
            <person name="Nardi F."/>
        </authorList>
    </citation>
    <scope>NUCLEOTIDE SEQUENCE [LARGE SCALE GENOMIC DNA]</scope>
    <source>
        <strain evidence="4">DMR45628</strain>
    </source>
</reference>
<dbReference type="SMART" id="SM00343">
    <property type="entry name" value="ZnF_C2HC"/>
    <property type="match status" value="3"/>
</dbReference>
<sequence>MQVHPTDRLKLFVSEGLNVGYVRKICEYVFANTGVSVVLLTAQDKHKPITNKEKRPPTEKVIVKSGNTGYADILKTVKQKVSLATVGVKVKTIRKTIGGDLMLEIEGDRQKASALREAISSNTDHEAKLVNNMVTIHILDIDAATTEKEVDVAIREALGESNPQSLRISSLRPTRDGNQIATIQVNKAKANLLLQARRIKIGWVACRVRERVVLQRCYRCLEFGHMTKECKGQDHSNLCLNCNQPGHKVKECKNAQYCSSCQTTGHRSDTTKCPRFRELIRAQAETKALGSRTGPALEDRKNLGPNVPSRK</sequence>
<evidence type="ECO:0000313" key="5">
    <source>
        <dbReference type="Proteomes" id="UP001458880"/>
    </source>
</evidence>